<dbReference type="AlphaFoldDB" id="A0A6A6Q255"/>
<dbReference type="InterPro" id="IPR029058">
    <property type="entry name" value="AB_hydrolase_fold"/>
</dbReference>
<name>A0A6A6Q255_9PEZI</name>
<dbReference type="InterPro" id="IPR051044">
    <property type="entry name" value="MAG_DAG_Lipase"/>
</dbReference>
<dbReference type="InterPro" id="IPR022742">
    <property type="entry name" value="Hydrolase_4"/>
</dbReference>
<accession>A0A6A6Q255</accession>
<dbReference type="EMBL" id="MU001632">
    <property type="protein sequence ID" value="KAF2486598.1"/>
    <property type="molecule type" value="Genomic_DNA"/>
</dbReference>
<dbReference type="Proteomes" id="UP000799767">
    <property type="component" value="Unassembled WGS sequence"/>
</dbReference>
<evidence type="ECO:0000259" key="1">
    <source>
        <dbReference type="Pfam" id="PF12146"/>
    </source>
</evidence>
<evidence type="ECO:0000313" key="2">
    <source>
        <dbReference type="EMBL" id="KAF2486598.1"/>
    </source>
</evidence>
<reference evidence="2" key="1">
    <citation type="journal article" date="2020" name="Stud. Mycol.">
        <title>101 Dothideomycetes genomes: a test case for predicting lifestyles and emergence of pathogens.</title>
        <authorList>
            <person name="Haridas S."/>
            <person name="Albert R."/>
            <person name="Binder M."/>
            <person name="Bloem J."/>
            <person name="Labutti K."/>
            <person name="Salamov A."/>
            <person name="Andreopoulos B."/>
            <person name="Baker S."/>
            <person name="Barry K."/>
            <person name="Bills G."/>
            <person name="Bluhm B."/>
            <person name="Cannon C."/>
            <person name="Castanera R."/>
            <person name="Culley D."/>
            <person name="Daum C."/>
            <person name="Ezra D."/>
            <person name="Gonzalez J."/>
            <person name="Henrissat B."/>
            <person name="Kuo A."/>
            <person name="Liang C."/>
            <person name="Lipzen A."/>
            <person name="Lutzoni F."/>
            <person name="Magnuson J."/>
            <person name="Mondo S."/>
            <person name="Nolan M."/>
            <person name="Ohm R."/>
            <person name="Pangilinan J."/>
            <person name="Park H.-J."/>
            <person name="Ramirez L."/>
            <person name="Alfaro M."/>
            <person name="Sun H."/>
            <person name="Tritt A."/>
            <person name="Yoshinaga Y."/>
            <person name="Zwiers L.-H."/>
            <person name="Turgeon B."/>
            <person name="Goodwin S."/>
            <person name="Spatafora J."/>
            <person name="Crous P."/>
            <person name="Grigoriev I."/>
        </authorList>
    </citation>
    <scope>NUCLEOTIDE SEQUENCE</scope>
    <source>
        <strain evidence="2">CBS 113389</strain>
    </source>
</reference>
<protein>
    <submittedName>
        <fullName evidence="2">Alpha/Beta hydrolase protein</fullName>
    </submittedName>
</protein>
<dbReference type="GeneID" id="54473717"/>
<organism evidence="2 3">
    <name type="scientific">Neohortaea acidophila</name>
    <dbReference type="NCBI Taxonomy" id="245834"/>
    <lineage>
        <taxon>Eukaryota</taxon>
        <taxon>Fungi</taxon>
        <taxon>Dikarya</taxon>
        <taxon>Ascomycota</taxon>
        <taxon>Pezizomycotina</taxon>
        <taxon>Dothideomycetes</taxon>
        <taxon>Dothideomycetidae</taxon>
        <taxon>Mycosphaerellales</taxon>
        <taxon>Teratosphaeriaceae</taxon>
        <taxon>Neohortaea</taxon>
    </lineage>
</organism>
<dbReference type="SUPFAM" id="SSF53474">
    <property type="entry name" value="alpha/beta-Hydrolases"/>
    <property type="match status" value="1"/>
</dbReference>
<dbReference type="OrthoDB" id="10249433at2759"/>
<keyword evidence="3" id="KW-1185">Reference proteome</keyword>
<dbReference type="GO" id="GO:0016787">
    <property type="term" value="F:hydrolase activity"/>
    <property type="evidence" value="ECO:0007669"/>
    <property type="project" value="UniProtKB-KW"/>
</dbReference>
<gene>
    <name evidence="2" type="ORF">BDY17DRAFT_291758</name>
</gene>
<keyword evidence="2" id="KW-0378">Hydrolase</keyword>
<dbReference type="Gene3D" id="3.40.50.1820">
    <property type="entry name" value="alpha/beta hydrolase"/>
    <property type="match status" value="1"/>
</dbReference>
<proteinExistence type="predicted"/>
<feature type="domain" description="Serine aminopeptidase S33" evidence="1">
    <location>
        <begin position="48"/>
        <end position="299"/>
    </location>
</feature>
<dbReference type="Pfam" id="PF12146">
    <property type="entry name" value="Hydrolase_4"/>
    <property type="match status" value="1"/>
</dbReference>
<dbReference type="PANTHER" id="PTHR11614">
    <property type="entry name" value="PHOSPHOLIPASE-RELATED"/>
    <property type="match status" value="1"/>
</dbReference>
<dbReference type="RefSeq" id="XP_033593167.1">
    <property type="nucleotide sequence ID" value="XM_033732715.1"/>
</dbReference>
<evidence type="ECO:0000313" key="3">
    <source>
        <dbReference type="Proteomes" id="UP000799767"/>
    </source>
</evidence>
<sequence length="329" mass="36196">MRRLPPLPAARPATFLPAHAEMGVDTLDGWLTTPDGVQLYTKTWKPAEVKARLVFLHGFSDHCNFYPALFTTLAENGIKVYSLDQRGWGRSVRLPKQKGQTGSNEQVMTDITTFIQSLPSDETAPLFLMGHSMGGGETLVYASTGPKHVVSRIRGFLLESPLIGLGKDATPFKITVALGRLAARIAPTMTMVQKLDASKLCRDPAVCKAWVDDDLCHDTASLAGLAGLLDRTGNLNEGRIVLAEGIGEGGKTRVWIGHGSADQICDFDASRRWFDRIQVEDKEFQAYDGWYHKLHSEPNGDGERFAGDVVKWILNRSGPLETVRPKPKL</sequence>